<accession>A0A8S4RK95</accession>
<dbReference type="Proteomes" id="UP000838756">
    <property type="component" value="Unassembled WGS sequence"/>
</dbReference>
<dbReference type="AlphaFoldDB" id="A0A8S4RK95"/>
<name>A0A8S4RK95_9NEOP</name>
<dbReference type="EMBL" id="CAKXAJ010025241">
    <property type="protein sequence ID" value="CAH2236999.1"/>
    <property type="molecule type" value="Genomic_DNA"/>
</dbReference>
<comment type="caution">
    <text evidence="2">The sequence shown here is derived from an EMBL/GenBank/DDBJ whole genome shotgun (WGS) entry which is preliminary data.</text>
</comment>
<organism evidence="2 3">
    <name type="scientific">Pararge aegeria aegeria</name>
    <dbReference type="NCBI Taxonomy" id="348720"/>
    <lineage>
        <taxon>Eukaryota</taxon>
        <taxon>Metazoa</taxon>
        <taxon>Ecdysozoa</taxon>
        <taxon>Arthropoda</taxon>
        <taxon>Hexapoda</taxon>
        <taxon>Insecta</taxon>
        <taxon>Pterygota</taxon>
        <taxon>Neoptera</taxon>
        <taxon>Endopterygota</taxon>
        <taxon>Lepidoptera</taxon>
        <taxon>Glossata</taxon>
        <taxon>Ditrysia</taxon>
        <taxon>Papilionoidea</taxon>
        <taxon>Nymphalidae</taxon>
        <taxon>Satyrinae</taxon>
        <taxon>Satyrini</taxon>
        <taxon>Parargina</taxon>
        <taxon>Pararge</taxon>
    </lineage>
</organism>
<evidence type="ECO:0000313" key="2">
    <source>
        <dbReference type="EMBL" id="CAH2236999.1"/>
    </source>
</evidence>
<evidence type="ECO:0000256" key="1">
    <source>
        <dbReference type="SAM" id="MobiDB-lite"/>
    </source>
</evidence>
<proteinExistence type="predicted"/>
<dbReference type="OrthoDB" id="6917254at2759"/>
<keyword evidence="3" id="KW-1185">Reference proteome</keyword>
<sequence length="334" mass="37287">MFAQSSSSPDAVDDFNRIASSLSQKTSSEIKMTEERTKKVEMKSERSQESTFSSQIFHEGHNLFFQPQILIGSGMNASFFLSRVQNDTEYKTQIITNITDSKKDETFSDVLSDVLPEIPEAPTLSPLVMPDLPTPVVVQEHIVIKQQRLPVVVKEIIIEQDTVMMPELPAFIPLSPPRIPIEVILPKLPHIPTCLIEKHSYGFTVPCPPITVSSEIVGAQNIMVEKSMLEIKPLLNFRLPKIPLGIVINKPVKTSIPYPDGFISTTRFLPSVKVSTIPLQSFRHRNLLIPSRTSEVIVENIRGETVETGFSSFSAHCAHNIALERILPNIVIAK</sequence>
<feature type="region of interest" description="Disordered" evidence="1">
    <location>
        <begin position="1"/>
        <end position="45"/>
    </location>
</feature>
<protein>
    <submittedName>
        <fullName evidence="2">Jg9492 protein</fullName>
    </submittedName>
</protein>
<feature type="compositionally biased region" description="Polar residues" evidence="1">
    <location>
        <begin position="18"/>
        <end position="30"/>
    </location>
</feature>
<evidence type="ECO:0000313" key="3">
    <source>
        <dbReference type="Proteomes" id="UP000838756"/>
    </source>
</evidence>
<feature type="compositionally biased region" description="Basic and acidic residues" evidence="1">
    <location>
        <begin position="31"/>
        <end position="45"/>
    </location>
</feature>
<gene>
    <name evidence="2" type="primary">jg9492</name>
    <name evidence="2" type="ORF">PAEG_LOCUS14316</name>
</gene>
<reference evidence="2" key="1">
    <citation type="submission" date="2022-03" db="EMBL/GenBank/DDBJ databases">
        <authorList>
            <person name="Lindestad O."/>
        </authorList>
    </citation>
    <scope>NUCLEOTIDE SEQUENCE</scope>
</reference>